<feature type="transmembrane region" description="Helical" evidence="9">
    <location>
        <begin position="30"/>
        <end position="51"/>
    </location>
</feature>
<dbReference type="Proteomes" id="UP001058553">
    <property type="component" value="Chromosome"/>
</dbReference>
<feature type="transmembrane region" description="Helical" evidence="9">
    <location>
        <begin position="169"/>
        <end position="188"/>
    </location>
</feature>
<evidence type="ECO:0000256" key="5">
    <source>
        <dbReference type="ARBA" id="ARBA00022692"/>
    </source>
</evidence>
<evidence type="ECO:0000256" key="1">
    <source>
        <dbReference type="ARBA" id="ARBA00004651"/>
    </source>
</evidence>
<name>A0ABY5X8Z7_ERWPY</name>
<protein>
    <submittedName>
        <fullName evidence="11">ABC transporter permease</fullName>
    </submittedName>
</protein>
<keyword evidence="8 9" id="KW-0472">Membrane</keyword>
<feature type="transmembrane region" description="Helical" evidence="9">
    <location>
        <begin position="63"/>
        <end position="87"/>
    </location>
</feature>
<evidence type="ECO:0000256" key="3">
    <source>
        <dbReference type="ARBA" id="ARBA00022448"/>
    </source>
</evidence>
<evidence type="ECO:0000256" key="9">
    <source>
        <dbReference type="SAM" id="Phobius"/>
    </source>
</evidence>
<comment type="subcellular location">
    <subcellularLocation>
        <location evidence="1">Cell membrane</location>
        <topology evidence="1">Multi-pass membrane protein</topology>
    </subcellularLocation>
</comment>
<evidence type="ECO:0000313" key="12">
    <source>
        <dbReference type="Proteomes" id="UP001058553"/>
    </source>
</evidence>
<sequence>MNDLKAALARYQLWVSLGWNDVLGRYRRSVLGPFWITISMGVTISAMGPLYGSLFGAGSENFIMHLALGMIFWAFLSSSINDSCGIFNDSATIIKQSDLPLYIYILRVFYRQLSILLHNCIIIPFIIYITHSSVNWHLILFLPALAVTSVTLVSVGMILGVFCTRYRDMGPVVQSIITLCFFVTPIIWSPEQLPQGRREFVDYNIFYYYLELLRKPLMGAAPETYIWVVAGATSVIMLILSGLILSKNRSKIVYWL</sequence>
<evidence type="ECO:0000313" key="11">
    <source>
        <dbReference type="EMBL" id="UWS33789.1"/>
    </source>
</evidence>
<keyword evidence="6 9" id="KW-1133">Transmembrane helix</keyword>
<keyword evidence="3" id="KW-0813">Transport</keyword>
<keyword evidence="4" id="KW-1003">Cell membrane</keyword>
<feature type="transmembrane region" description="Helical" evidence="9">
    <location>
        <begin position="136"/>
        <end position="162"/>
    </location>
</feature>
<gene>
    <name evidence="11" type="ORF">NYP84_00700</name>
</gene>
<feature type="domain" description="ABC-2 type transporter transmembrane" evidence="10">
    <location>
        <begin position="14"/>
        <end position="215"/>
    </location>
</feature>
<feature type="transmembrane region" description="Helical" evidence="9">
    <location>
        <begin position="225"/>
        <end position="245"/>
    </location>
</feature>
<dbReference type="InterPro" id="IPR013525">
    <property type="entry name" value="ABC2_TM"/>
</dbReference>
<dbReference type="GeneID" id="92238693"/>
<proteinExistence type="inferred from homology"/>
<keyword evidence="7" id="KW-0625">Polysaccharide transport</keyword>
<evidence type="ECO:0000256" key="6">
    <source>
        <dbReference type="ARBA" id="ARBA00022989"/>
    </source>
</evidence>
<organism evidence="11 12">
    <name type="scientific">Erwinia pyrifoliae</name>
    <dbReference type="NCBI Taxonomy" id="79967"/>
    <lineage>
        <taxon>Bacteria</taxon>
        <taxon>Pseudomonadati</taxon>
        <taxon>Pseudomonadota</taxon>
        <taxon>Gammaproteobacteria</taxon>
        <taxon>Enterobacterales</taxon>
        <taxon>Erwiniaceae</taxon>
        <taxon>Erwinia</taxon>
    </lineage>
</organism>
<reference evidence="11" key="1">
    <citation type="submission" date="2022-07" db="EMBL/GenBank/DDBJ databases">
        <title>Genetic diversity of Erwinia pyrifoliae.</title>
        <authorList>
            <person name="Park D.S."/>
            <person name="Ham H."/>
        </authorList>
    </citation>
    <scope>NUCLEOTIDE SEQUENCE</scope>
    <source>
        <strain evidence="11">CP201486</strain>
    </source>
</reference>
<keyword evidence="5 9" id="KW-0812">Transmembrane</keyword>
<evidence type="ECO:0000256" key="8">
    <source>
        <dbReference type="ARBA" id="ARBA00023136"/>
    </source>
</evidence>
<keyword evidence="7" id="KW-0762">Sugar transport</keyword>
<evidence type="ECO:0000256" key="4">
    <source>
        <dbReference type="ARBA" id="ARBA00022475"/>
    </source>
</evidence>
<dbReference type="Pfam" id="PF01061">
    <property type="entry name" value="ABC2_membrane"/>
    <property type="match status" value="1"/>
</dbReference>
<accession>A0ABY5X8Z7</accession>
<dbReference type="PANTHER" id="PTHR30413">
    <property type="entry name" value="INNER MEMBRANE TRANSPORT PERMEASE"/>
    <property type="match status" value="1"/>
</dbReference>
<dbReference type="RefSeq" id="WP_012666530.1">
    <property type="nucleotide sequence ID" value="NZ_CP023567.1"/>
</dbReference>
<feature type="transmembrane region" description="Helical" evidence="9">
    <location>
        <begin position="108"/>
        <end position="130"/>
    </location>
</feature>
<dbReference type="EMBL" id="CP103445">
    <property type="protein sequence ID" value="UWS33789.1"/>
    <property type="molecule type" value="Genomic_DNA"/>
</dbReference>
<comment type="similarity">
    <text evidence="2">Belongs to the ABC-2 integral membrane protein family.</text>
</comment>
<evidence type="ECO:0000259" key="10">
    <source>
        <dbReference type="Pfam" id="PF01061"/>
    </source>
</evidence>
<keyword evidence="12" id="KW-1185">Reference proteome</keyword>
<evidence type="ECO:0000256" key="2">
    <source>
        <dbReference type="ARBA" id="ARBA00007783"/>
    </source>
</evidence>
<dbReference type="PANTHER" id="PTHR30413:SF10">
    <property type="entry name" value="CAPSULE POLYSACCHARIDE EXPORT INNER-MEMBRANE PROTEIN CTRC"/>
    <property type="match status" value="1"/>
</dbReference>
<evidence type="ECO:0000256" key="7">
    <source>
        <dbReference type="ARBA" id="ARBA00023047"/>
    </source>
</evidence>